<dbReference type="Pfam" id="PF00005">
    <property type="entry name" value="ABC_tran"/>
    <property type="match status" value="1"/>
</dbReference>
<dbReference type="InterPro" id="IPR036640">
    <property type="entry name" value="ABC1_TM_sf"/>
</dbReference>
<evidence type="ECO:0000256" key="6">
    <source>
        <dbReference type="ARBA" id="ARBA00023136"/>
    </source>
</evidence>
<evidence type="ECO:0000256" key="1">
    <source>
        <dbReference type="ARBA" id="ARBA00004651"/>
    </source>
</evidence>
<evidence type="ECO:0000259" key="8">
    <source>
        <dbReference type="PROSITE" id="PS50893"/>
    </source>
</evidence>
<evidence type="ECO:0000256" key="7">
    <source>
        <dbReference type="SAM" id="Phobius"/>
    </source>
</evidence>
<feature type="transmembrane region" description="Helical" evidence="7">
    <location>
        <begin position="249"/>
        <end position="268"/>
    </location>
</feature>
<dbReference type="PANTHER" id="PTHR43394:SF4">
    <property type="entry name" value="TOXIN SECRETION ABC TRANSPORTER ATP-BINDING PROTEIN"/>
    <property type="match status" value="1"/>
</dbReference>
<keyword evidence="4 10" id="KW-0067">ATP-binding</keyword>
<dbReference type="InterPro" id="IPR039421">
    <property type="entry name" value="Type_1_exporter"/>
</dbReference>
<dbReference type="SUPFAM" id="SSF52540">
    <property type="entry name" value="P-loop containing nucleoside triphosphate hydrolases"/>
    <property type="match status" value="1"/>
</dbReference>
<keyword evidence="11" id="KW-1185">Reference proteome</keyword>
<sequence length="539" mass="59918">MVTKPGPAARIWNLLREERSDITPIYVYATLNGLIQLSLPVGIQSIIGFVLAGTLSASLVLLISLIVTGVLLVGALQIGQMRAIEKIQQRLFVRYAHAFATRIPRLDLQKADGVYLPELVNRFFETVSLQKGFSKLLLDLPTALIQILFGLILLSFYHPSFILFGIVLVLLLWAILWATGESGLHSSLEESRHKYAVASWFEELARVVKPFKFASGGLHLRKADEHTVRYLGSRTRHFRVLLAQYRTLVVFKVGITAAMLIVGVVLLLRQQINIGQFVAAEIIILTVINAIEKIIINLDSVYDILTAVEKISKLTDKPVEASGTYMPDPGQGFRVEASGLRFGYEGRQVLNGLSFRVEAGEKACLLGPEGAGRSTLLKLLAGLYPRYNGALTINGVPLGNYDLPALRQHLGIFLQHEQVFHGTLWENLTMGREVDRAYLQQLIAETGLQSFVQSLPEGYDTELDPTGRRLAGHVVQKILLVRALAHRPRLLLLEEPWRGIEEPYKSRIRSLLLGLEGTTVVLSTADPEFTARAQRVIQL</sequence>
<feature type="domain" description="ABC transporter" evidence="8">
    <location>
        <begin position="335"/>
        <end position="537"/>
    </location>
</feature>
<keyword evidence="5 7" id="KW-1133">Transmembrane helix</keyword>
<dbReference type="PROSITE" id="PS50929">
    <property type="entry name" value="ABC_TM1F"/>
    <property type="match status" value="1"/>
</dbReference>
<feature type="transmembrane region" description="Helical" evidence="7">
    <location>
        <begin position="57"/>
        <end position="76"/>
    </location>
</feature>
<evidence type="ECO:0000313" key="11">
    <source>
        <dbReference type="Proteomes" id="UP001501725"/>
    </source>
</evidence>
<dbReference type="SMART" id="SM00382">
    <property type="entry name" value="AAA"/>
    <property type="match status" value="1"/>
</dbReference>
<dbReference type="EMBL" id="BAABGY010000007">
    <property type="protein sequence ID" value="GAA4328954.1"/>
    <property type="molecule type" value="Genomic_DNA"/>
</dbReference>
<keyword evidence="3" id="KW-0547">Nucleotide-binding</keyword>
<feature type="transmembrane region" description="Helical" evidence="7">
    <location>
        <begin position="136"/>
        <end position="155"/>
    </location>
</feature>
<gene>
    <name evidence="10" type="ORF">GCM10023184_19120</name>
</gene>
<evidence type="ECO:0000256" key="2">
    <source>
        <dbReference type="ARBA" id="ARBA00022692"/>
    </source>
</evidence>
<evidence type="ECO:0000256" key="5">
    <source>
        <dbReference type="ARBA" id="ARBA00022989"/>
    </source>
</evidence>
<dbReference type="Gene3D" id="1.20.1560.10">
    <property type="entry name" value="ABC transporter type 1, transmembrane domain"/>
    <property type="match status" value="1"/>
</dbReference>
<evidence type="ECO:0000256" key="4">
    <source>
        <dbReference type="ARBA" id="ARBA00022840"/>
    </source>
</evidence>
<dbReference type="InterPro" id="IPR027417">
    <property type="entry name" value="P-loop_NTPase"/>
</dbReference>
<dbReference type="PROSITE" id="PS50893">
    <property type="entry name" value="ABC_TRANSPORTER_2"/>
    <property type="match status" value="1"/>
</dbReference>
<protein>
    <submittedName>
        <fullName evidence="10">ATP-binding cassette domain-containing protein</fullName>
    </submittedName>
</protein>
<keyword evidence="6 7" id="KW-0472">Membrane</keyword>
<dbReference type="GO" id="GO:0005524">
    <property type="term" value="F:ATP binding"/>
    <property type="evidence" value="ECO:0007669"/>
    <property type="project" value="UniProtKB-KW"/>
</dbReference>
<comment type="subcellular location">
    <subcellularLocation>
        <location evidence="1">Cell membrane</location>
        <topology evidence="1">Multi-pass membrane protein</topology>
    </subcellularLocation>
</comment>
<feature type="transmembrane region" description="Helical" evidence="7">
    <location>
        <begin position="25"/>
        <end position="51"/>
    </location>
</feature>
<keyword evidence="2 7" id="KW-0812">Transmembrane</keyword>
<evidence type="ECO:0000313" key="10">
    <source>
        <dbReference type="EMBL" id="GAA4328954.1"/>
    </source>
</evidence>
<evidence type="ECO:0000256" key="3">
    <source>
        <dbReference type="ARBA" id="ARBA00022741"/>
    </source>
</evidence>
<organism evidence="10 11">
    <name type="scientific">Flaviaesturariibacter amylovorans</name>
    <dbReference type="NCBI Taxonomy" id="1084520"/>
    <lineage>
        <taxon>Bacteria</taxon>
        <taxon>Pseudomonadati</taxon>
        <taxon>Bacteroidota</taxon>
        <taxon>Chitinophagia</taxon>
        <taxon>Chitinophagales</taxon>
        <taxon>Chitinophagaceae</taxon>
        <taxon>Flaviaestuariibacter</taxon>
    </lineage>
</organism>
<reference evidence="11" key="1">
    <citation type="journal article" date="2019" name="Int. J. Syst. Evol. Microbiol.">
        <title>The Global Catalogue of Microorganisms (GCM) 10K type strain sequencing project: providing services to taxonomists for standard genome sequencing and annotation.</title>
        <authorList>
            <consortium name="The Broad Institute Genomics Platform"/>
            <consortium name="The Broad Institute Genome Sequencing Center for Infectious Disease"/>
            <person name="Wu L."/>
            <person name="Ma J."/>
        </authorList>
    </citation>
    <scope>NUCLEOTIDE SEQUENCE [LARGE SCALE GENOMIC DNA]</scope>
    <source>
        <strain evidence="11">JCM 17919</strain>
    </source>
</reference>
<comment type="caution">
    <text evidence="10">The sequence shown here is derived from an EMBL/GenBank/DDBJ whole genome shotgun (WGS) entry which is preliminary data.</text>
</comment>
<accession>A0ABP8GS13</accession>
<dbReference type="Gene3D" id="3.40.50.300">
    <property type="entry name" value="P-loop containing nucleotide triphosphate hydrolases"/>
    <property type="match status" value="1"/>
</dbReference>
<dbReference type="InterPro" id="IPR003593">
    <property type="entry name" value="AAA+_ATPase"/>
</dbReference>
<dbReference type="Proteomes" id="UP001501725">
    <property type="component" value="Unassembled WGS sequence"/>
</dbReference>
<dbReference type="SUPFAM" id="SSF90123">
    <property type="entry name" value="ABC transporter transmembrane region"/>
    <property type="match status" value="1"/>
</dbReference>
<dbReference type="InterPro" id="IPR003439">
    <property type="entry name" value="ABC_transporter-like_ATP-bd"/>
</dbReference>
<name>A0ABP8GS13_9BACT</name>
<proteinExistence type="predicted"/>
<feature type="domain" description="ABC transmembrane type-1" evidence="9">
    <location>
        <begin position="27"/>
        <end position="303"/>
    </location>
</feature>
<dbReference type="PANTHER" id="PTHR43394">
    <property type="entry name" value="ATP-DEPENDENT PERMEASE MDL1, MITOCHONDRIAL"/>
    <property type="match status" value="1"/>
</dbReference>
<feature type="transmembrane region" description="Helical" evidence="7">
    <location>
        <begin position="161"/>
        <end position="179"/>
    </location>
</feature>
<evidence type="ECO:0000259" key="9">
    <source>
        <dbReference type="PROSITE" id="PS50929"/>
    </source>
</evidence>
<dbReference type="RefSeq" id="WP_345255368.1">
    <property type="nucleotide sequence ID" value="NZ_BAABGY010000007.1"/>
</dbReference>
<dbReference type="InterPro" id="IPR011527">
    <property type="entry name" value="ABC1_TM_dom"/>
</dbReference>